<dbReference type="Pfam" id="PF00332">
    <property type="entry name" value="Glyco_hydro_17"/>
    <property type="match status" value="1"/>
</dbReference>
<dbReference type="Gene3D" id="3.20.20.80">
    <property type="entry name" value="Glycosidases"/>
    <property type="match status" value="1"/>
</dbReference>
<dbReference type="GO" id="GO:0042973">
    <property type="term" value="F:glucan endo-1,3-beta-D-glucosidase activity"/>
    <property type="evidence" value="ECO:0007669"/>
    <property type="project" value="UniProtKB-EC"/>
</dbReference>
<keyword evidence="7" id="KW-0732">Signal</keyword>
<dbReference type="InterPro" id="IPR044965">
    <property type="entry name" value="Glyco_hydro_17_plant"/>
</dbReference>
<dbReference type="AlphaFoldDB" id="A0ABC8LLP5"/>
<evidence type="ECO:0000256" key="4">
    <source>
        <dbReference type="ARBA" id="ARBA00022801"/>
    </source>
</evidence>
<keyword evidence="4" id="KW-0378">Hydrolase</keyword>
<dbReference type="EC" id="3.2.1.39" evidence="3"/>
<comment type="catalytic activity">
    <reaction evidence="1">
        <text>Hydrolysis of (1-&gt;3)-beta-D-glucosidic linkages in (1-&gt;3)-beta-D-glucans.</text>
        <dbReference type="EC" id="3.2.1.39"/>
    </reaction>
</comment>
<sequence length="179" mass="20242">MENTKMVVLVAMMLMIGNHLTESVFADDPITRALCYFKCYELCLSDPRNLLNSKKCAKKCVKECGLPPDVKEDTINHICYVGCVNQRCAPTENQSFLASKQPPLLVNVYPYFSYINNMRDIRLDYALITSPSTVVNDGSNAYQNLFHALVDTVYAALEKTRLYSILPHSLSSSFYFNLS</sequence>
<dbReference type="Proteomes" id="UP001642260">
    <property type="component" value="Unassembled WGS sequence"/>
</dbReference>
<dbReference type="InterPro" id="IPR000490">
    <property type="entry name" value="Glyco_hydro_17"/>
</dbReference>
<evidence type="ECO:0000313" key="9">
    <source>
        <dbReference type="Proteomes" id="UP001642260"/>
    </source>
</evidence>
<organism evidence="8 9">
    <name type="scientific">Eruca vesicaria subsp. sativa</name>
    <name type="common">Garden rocket</name>
    <name type="synonym">Eruca sativa</name>
    <dbReference type="NCBI Taxonomy" id="29727"/>
    <lineage>
        <taxon>Eukaryota</taxon>
        <taxon>Viridiplantae</taxon>
        <taxon>Streptophyta</taxon>
        <taxon>Embryophyta</taxon>
        <taxon>Tracheophyta</taxon>
        <taxon>Spermatophyta</taxon>
        <taxon>Magnoliopsida</taxon>
        <taxon>eudicotyledons</taxon>
        <taxon>Gunneridae</taxon>
        <taxon>Pentapetalae</taxon>
        <taxon>rosids</taxon>
        <taxon>malvids</taxon>
        <taxon>Brassicales</taxon>
        <taxon>Brassicaceae</taxon>
        <taxon>Brassiceae</taxon>
        <taxon>Eruca</taxon>
    </lineage>
</organism>
<accession>A0ABC8LLP5</accession>
<dbReference type="EMBL" id="CAKOAT010606265">
    <property type="protein sequence ID" value="CAH8384155.1"/>
    <property type="molecule type" value="Genomic_DNA"/>
</dbReference>
<reference evidence="8 9" key="1">
    <citation type="submission" date="2022-03" db="EMBL/GenBank/DDBJ databases">
        <authorList>
            <person name="Macdonald S."/>
            <person name="Ahmed S."/>
            <person name="Newling K."/>
        </authorList>
    </citation>
    <scope>NUCLEOTIDE SEQUENCE [LARGE SCALE GENOMIC DNA]</scope>
</reference>
<evidence type="ECO:0000256" key="6">
    <source>
        <dbReference type="RuleBase" id="RU004335"/>
    </source>
</evidence>
<keyword evidence="5" id="KW-0326">Glycosidase</keyword>
<evidence type="ECO:0000256" key="1">
    <source>
        <dbReference type="ARBA" id="ARBA00000382"/>
    </source>
</evidence>
<proteinExistence type="inferred from homology"/>
<keyword evidence="9" id="KW-1185">Reference proteome</keyword>
<comment type="similarity">
    <text evidence="2 6">Belongs to the glycosyl hydrolase 17 family.</text>
</comment>
<gene>
    <name evidence="8" type="ORF">ERUC_LOCUS36638</name>
</gene>
<protein>
    <recommendedName>
        <fullName evidence="3">glucan endo-1,3-beta-D-glucosidase</fullName>
        <ecNumber evidence="3">3.2.1.39</ecNumber>
    </recommendedName>
</protein>
<dbReference type="PANTHER" id="PTHR32227">
    <property type="entry name" value="GLUCAN ENDO-1,3-BETA-GLUCOSIDASE BG1-RELATED-RELATED"/>
    <property type="match status" value="1"/>
</dbReference>
<dbReference type="SUPFAM" id="SSF51445">
    <property type="entry name" value="(Trans)glycosidases"/>
    <property type="match status" value="1"/>
</dbReference>
<name>A0ABC8LLP5_ERUVS</name>
<evidence type="ECO:0000256" key="2">
    <source>
        <dbReference type="ARBA" id="ARBA00008773"/>
    </source>
</evidence>
<evidence type="ECO:0000313" key="8">
    <source>
        <dbReference type="EMBL" id="CAH8384155.1"/>
    </source>
</evidence>
<dbReference type="InterPro" id="IPR017853">
    <property type="entry name" value="GH"/>
</dbReference>
<evidence type="ECO:0000256" key="7">
    <source>
        <dbReference type="SAM" id="SignalP"/>
    </source>
</evidence>
<evidence type="ECO:0000256" key="3">
    <source>
        <dbReference type="ARBA" id="ARBA00012780"/>
    </source>
</evidence>
<feature type="signal peptide" evidence="7">
    <location>
        <begin position="1"/>
        <end position="26"/>
    </location>
</feature>
<comment type="caution">
    <text evidence="8">The sequence shown here is derived from an EMBL/GenBank/DDBJ whole genome shotgun (WGS) entry which is preliminary data.</text>
</comment>
<feature type="chain" id="PRO_5044829917" description="glucan endo-1,3-beta-D-glucosidase" evidence="7">
    <location>
        <begin position="27"/>
        <end position="179"/>
    </location>
</feature>
<evidence type="ECO:0000256" key="5">
    <source>
        <dbReference type="ARBA" id="ARBA00023295"/>
    </source>
</evidence>